<evidence type="ECO:0000313" key="1">
    <source>
        <dbReference type="EMBL" id="CAI8021987.1"/>
    </source>
</evidence>
<gene>
    <name evidence="1" type="ORF">GBAR_LOCUS12949</name>
</gene>
<dbReference type="EMBL" id="CASHTH010001926">
    <property type="protein sequence ID" value="CAI8021987.1"/>
    <property type="molecule type" value="Genomic_DNA"/>
</dbReference>
<reference evidence="1" key="1">
    <citation type="submission" date="2023-03" db="EMBL/GenBank/DDBJ databases">
        <authorList>
            <person name="Steffen K."/>
            <person name="Cardenas P."/>
        </authorList>
    </citation>
    <scope>NUCLEOTIDE SEQUENCE</scope>
</reference>
<dbReference type="Proteomes" id="UP001174909">
    <property type="component" value="Unassembled WGS sequence"/>
</dbReference>
<comment type="caution">
    <text evidence="1">The sequence shown here is derived from an EMBL/GenBank/DDBJ whole genome shotgun (WGS) entry which is preliminary data.</text>
</comment>
<protein>
    <submittedName>
        <fullName evidence="1">Uncharacterized protein</fullName>
    </submittedName>
</protein>
<sequence>MQAIEIPKVMIPINAAPLPIPNIAAVLIKVGT</sequence>
<proteinExistence type="predicted"/>
<dbReference type="AlphaFoldDB" id="A0AA35WPY6"/>
<organism evidence="1 2">
    <name type="scientific">Geodia barretti</name>
    <name type="common">Barrett's horny sponge</name>
    <dbReference type="NCBI Taxonomy" id="519541"/>
    <lineage>
        <taxon>Eukaryota</taxon>
        <taxon>Metazoa</taxon>
        <taxon>Porifera</taxon>
        <taxon>Demospongiae</taxon>
        <taxon>Heteroscleromorpha</taxon>
        <taxon>Tetractinellida</taxon>
        <taxon>Astrophorina</taxon>
        <taxon>Geodiidae</taxon>
        <taxon>Geodia</taxon>
    </lineage>
</organism>
<feature type="non-terminal residue" evidence="1">
    <location>
        <position position="32"/>
    </location>
</feature>
<accession>A0AA35WPY6</accession>
<evidence type="ECO:0000313" key="2">
    <source>
        <dbReference type="Proteomes" id="UP001174909"/>
    </source>
</evidence>
<name>A0AA35WPY6_GEOBA</name>
<keyword evidence="2" id="KW-1185">Reference proteome</keyword>